<evidence type="ECO:0000313" key="8">
    <source>
        <dbReference type="Proteomes" id="UP000315252"/>
    </source>
</evidence>
<keyword evidence="8" id="KW-1185">Reference proteome</keyword>
<comment type="similarity">
    <text evidence="1">Belongs to the ABC transporter superfamily.</text>
</comment>
<dbReference type="InterPro" id="IPR027417">
    <property type="entry name" value="P-loop_NTPase"/>
</dbReference>
<keyword evidence="2" id="KW-0813">Transport</keyword>
<dbReference type="OrthoDB" id="9775250at2"/>
<evidence type="ECO:0000313" key="7">
    <source>
        <dbReference type="EMBL" id="TQV77762.1"/>
    </source>
</evidence>
<dbReference type="PANTHER" id="PTHR43820">
    <property type="entry name" value="HIGH-AFFINITY BRANCHED-CHAIN AMINO ACID TRANSPORT ATP-BINDING PROTEIN LIVF"/>
    <property type="match status" value="1"/>
</dbReference>
<evidence type="ECO:0000256" key="4">
    <source>
        <dbReference type="ARBA" id="ARBA00022840"/>
    </source>
</evidence>
<dbReference type="GO" id="GO:0016887">
    <property type="term" value="F:ATP hydrolysis activity"/>
    <property type="evidence" value="ECO:0007669"/>
    <property type="project" value="InterPro"/>
</dbReference>
<dbReference type="Pfam" id="PF00005">
    <property type="entry name" value="ABC_tran"/>
    <property type="match status" value="1"/>
</dbReference>
<dbReference type="GO" id="GO:0015658">
    <property type="term" value="F:branched-chain amino acid transmembrane transporter activity"/>
    <property type="evidence" value="ECO:0007669"/>
    <property type="project" value="TreeGrafter"/>
</dbReference>
<keyword evidence="4 7" id="KW-0067">ATP-binding</keyword>
<dbReference type="GO" id="GO:0015807">
    <property type="term" value="P:L-amino acid transport"/>
    <property type="evidence" value="ECO:0007669"/>
    <property type="project" value="TreeGrafter"/>
</dbReference>
<dbReference type="SUPFAM" id="SSF52540">
    <property type="entry name" value="P-loop containing nucleoside triphosphate hydrolases"/>
    <property type="match status" value="1"/>
</dbReference>
<dbReference type="SMART" id="SM00382">
    <property type="entry name" value="AAA"/>
    <property type="match status" value="1"/>
</dbReference>
<evidence type="ECO:0000256" key="3">
    <source>
        <dbReference type="ARBA" id="ARBA00022741"/>
    </source>
</evidence>
<dbReference type="RefSeq" id="WP_142898105.1">
    <property type="nucleotide sequence ID" value="NZ_ML660058.1"/>
</dbReference>
<dbReference type="InterPro" id="IPR052156">
    <property type="entry name" value="BCAA_Transport_ATP-bd_LivF"/>
</dbReference>
<dbReference type="InterPro" id="IPR003439">
    <property type="entry name" value="ABC_transporter-like_ATP-bd"/>
</dbReference>
<dbReference type="CDD" id="cd03224">
    <property type="entry name" value="ABC_TM1139_LivF_branched"/>
    <property type="match status" value="1"/>
</dbReference>
<comment type="caution">
    <text evidence="7">The sequence shown here is derived from an EMBL/GenBank/DDBJ whole genome shotgun (WGS) entry which is preliminary data.</text>
</comment>
<keyword evidence="5" id="KW-0029">Amino-acid transport</keyword>
<evidence type="ECO:0000256" key="1">
    <source>
        <dbReference type="ARBA" id="ARBA00005417"/>
    </source>
</evidence>
<dbReference type="InterPro" id="IPR017871">
    <property type="entry name" value="ABC_transporter-like_CS"/>
</dbReference>
<evidence type="ECO:0000256" key="5">
    <source>
        <dbReference type="ARBA" id="ARBA00022970"/>
    </source>
</evidence>
<dbReference type="AlphaFoldDB" id="A0A545TKK8"/>
<dbReference type="PANTHER" id="PTHR43820:SF4">
    <property type="entry name" value="HIGH-AFFINITY BRANCHED-CHAIN AMINO ACID TRANSPORT ATP-BINDING PROTEIN LIVF"/>
    <property type="match status" value="1"/>
</dbReference>
<protein>
    <submittedName>
        <fullName evidence="7">ABC transporter ATP-binding protein</fullName>
    </submittedName>
</protein>
<gene>
    <name evidence="7" type="ORF">FKG95_19570</name>
</gene>
<name>A0A545TKK8_9PROT</name>
<dbReference type="EMBL" id="VHSH01000007">
    <property type="protein sequence ID" value="TQV77762.1"/>
    <property type="molecule type" value="Genomic_DNA"/>
</dbReference>
<dbReference type="Gene3D" id="3.40.50.300">
    <property type="entry name" value="P-loop containing nucleotide triphosphate hydrolases"/>
    <property type="match status" value="1"/>
</dbReference>
<proteinExistence type="inferred from homology"/>
<dbReference type="GO" id="GO:0005524">
    <property type="term" value="F:ATP binding"/>
    <property type="evidence" value="ECO:0007669"/>
    <property type="project" value="UniProtKB-KW"/>
</dbReference>
<evidence type="ECO:0000259" key="6">
    <source>
        <dbReference type="PROSITE" id="PS50893"/>
    </source>
</evidence>
<accession>A0A545TKK8</accession>
<dbReference type="Proteomes" id="UP000315252">
    <property type="component" value="Unassembled WGS sequence"/>
</dbReference>
<sequence>MLKLENLKCGYGAFTAVHGLSLKIPQGQIFALVGANGAGKTSTIMTIAGQVELQGGSISFDGRDISKLPASRRVTEGIALAPEGRRLFADMSVEENLTMGGYSRPRSAEAEAKAMVLETFPRLKERIAQRAGSLSGGEQQMLAIGRALMADPKFLMIDEVSLGLMPKIVDVCYDAIEKLKARGITILLVEQNTQRALAVADQVCVLESGRSVWMGSAEEARKDPKLIEAYLGLTN</sequence>
<dbReference type="PROSITE" id="PS00211">
    <property type="entry name" value="ABC_TRANSPORTER_1"/>
    <property type="match status" value="1"/>
</dbReference>
<dbReference type="InterPro" id="IPR003593">
    <property type="entry name" value="AAA+_ATPase"/>
</dbReference>
<feature type="domain" description="ABC transporter" evidence="6">
    <location>
        <begin position="2"/>
        <end position="233"/>
    </location>
</feature>
<evidence type="ECO:0000256" key="2">
    <source>
        <dbReference type="ARBA" id="ARBA00022448"/>
    </source>
</evidence>
<dbReference type="PROSITE" id="PS50893">
    <property type="entry name" value="ABC_TRANSPORTER_2"/>
    <property type="match status" value="1"/>
</dbReference>
<reference evidence="7 8" key="1">
    <citation type="submission" date="2019-06" db="EMBL/GenBank/DDBJ databases">
        <title>Whole genome sequence for Rhodospirillaceae sp. R148.</title>
        <authorList>
            <person name="Wang G."/>
        </authorList>
    </citation>
    <scope>NUCLEOTIDE SEQUENCE [LARGE SCALE GENOMIC DNA]</scope>
    <source>
        <strain evidence="7 8">R148</strain>
    </source>
</reference>
<keyword evidence="3" id="KW-0547">Nucleotide-binding</keyword>
<organism evidence="7 8">
    <name type="scientific">Denitrobaculum tricleocarpae</name>
    <dbReference type="NCBI Taxonomy" id="2591009"/>
    <lineage>
        <taxon>Bacteria</taxon>
        <taxon>Pseudomonadati</taxon>
        <taxon>Pseudomonadota</taxon>
        <taxon>Alphaproteobacteria</taxon>
        <taxon>Rhodospirillales</taxon>
        <taxon>Rhodospirillaceae</taxon>
        <taxon>Denitrobaculum</taxon>
    </lineage>
</organism>